<keyword evidence="1" id="KW-0238">DNA-binding</keyword>
<evidence type="ECO:0000313" key="2">
    <source>
        <dbReference type="Proteomes" id="UP001374599"/>
    </source>
</evidence>
<accession>A0ACB5UDG4</accession>
<comment type="caution">
    <text evidence="1">The sequence shown here is derived from an EMBL/GenBank/DDBJ whole genome shotgun (WGS) entry which is preliminary data.</text>
</comment>
<organism evidence="1 2">
    <name type="scientific">Vallitalea maricola</name>
    <dbReference type="NCBI Taxonomy" id="3074433"/>
    <lineage>
        <taxon>Bacteria</taxon>
        <taxon>Bacillati</taxon>
        <taxon>Bacillota</taxon>
        <taxon>Clostridia</taxon>
        <taxon>Lachnospirales</taxon>
        <taxon>Vallitaleaceae</taxon>
        <taxon>Vallitalea</taxon>
    </lineage>
</organism>
<evidence type="ECO:0000313" key="1">
    <source>
        <dbReference type="EMBL" id="GMQ60917.1"/>
    </source>
</evidence>
<keyword evidence="2" id="KW-1185">Reference proteome</keyword>
<proteinExistence type="predicted"/>
<protein>
    <submittedName>
        <fullName evidence="1">LacI family DNA-binding transcriptional regulator</fullName>
    </submittedName>
</protein>
<sequence>MKKITMQTIADQLNISRVTVWKVHNNYPGVSDSLRKKILDKSKELGYEKLRTTDDEEDNGTEIPNYSSVEKTTISVIVCRPESSIFWMDIIHNIAKTLSLLNINLMYTYLPAKVGKDYKLPDILVDGTVQGTIVLNVYDYNILSLINNLAIPKVFLDMVPTIPVSKLTGDLVLLEGYHALFNITDNIIKKGRKEIGFIGDINYAVTNHTRFEGYVAAMEKNDLTINKDFCLIHSIGIYSYAEEINDFLSKLDKLPEAFVCASDFIANFVLDYLKRNHYSVPGDIAISGYDDSREYTHLSGDLTTVQVKNAALGERLVRQLLYRIEHPDYPTETINIQPKILFKKSTDF</sequence>
<dbReference type="EMBL" id="BTPU01000002">
    <property type="protein sequence ID" value="GMQ60917.1"/>
    <property type="molecule type" value="Genomic_DNA"/>
</dbReference>
<gene>
    <name evidence="1" type="ORF">AN2V17_01440</name>
</gene>
<reference evidence="1" key="1">
    <citation type="submission" date="2023-09" db="EMBL/GenBank/DDBJ databases">
        <title>Vallitalea sediminicola and Vallitalea maricola sp. nov., anaerobic bacteria isolated from marine sediment.</title>
        <authorList>
            <person name="Hirano S."/>
            <person name="Maeda A."/>
            <person name="Terahara T."/>
            <person name="Mori K."/>
            <person name="Hamada M."/>
            <person name="Matsumoto R."/>
            <person name="Kobayashi T."/>
        </authorList>
    </citation>
    <scope>NUCLEOTIDE SEQUENCE</scope>
    <source>
        <strain evidence="1">AN17-2</strain>
    </source>
</reference>
<name>A0ACB5UDG4_9FIRM</name>
<dbReference type="Proteomes" id="UP001374599">
    <property type="component" value="Unassembled WGS sequence"/>
</dbReference>